<accession>A0ABQ7V3V4</accession>
<dbReference type="Proteomes" id="UP000826656">
    <property type="component" value="Unassembled WGS sequence"/>
</dbReference>
<proteinExistence type="predicted"/>
<reference evidence="2 3" key="1">
    <citation type="journal article" date="2021" name="bioRxiv">
        <title>Chromosome-scale and haplotype-resolved genome assembly of a tetraploid potato cultivar.</title>
        <authorList>
            <person name="Sun H."/>
            <person name="Jiao W.-B."/>
            <person name="Krause K."/>
            <person name="Campoy J.A."/>
            <person name="Goel M."/>
            <person name="Folz-Donahue K."/>
            <person name="Kukat C."/>
            <person name="Huettel B."/>
            <person name="Schneeberger K."/>
        </authorList>
    </citation>
    <scope>NUCLEOTIDE SEQUENCE [LARGE SCALE GENOMIC DNA]</scope>
    <source>
        <strain evidence="2">SolTubOtavaFocal</strain>
        <tissue evidence="2">Leaves</tissue>
    </source>
</reference>
<dbReference type="EMBL" id="JAIVGD010000015">
    <property type="protein sequence ID" value="KAH0758779.1"/>
    <property type="molecule type" value="Genomic_DNA"/>
</dbReference>
<evidence type="ECO:0000256" key="1">
    <source>
        <dbReference type="SAM" id="MobiDB-lite"/>
    </source>
</evidence>
<gene>
    <name evidence="2" type="ORF">KY290_022272</name>
</gene>
<keyword evidence="3" id="KW-1185">Reference proteome</keyword>
<protein>
    <submittedName>
        <fullName evidence="2">Uncharacterized protein</fullName>
    </submittedName>
</protein>
<feature type="region of interest" description="Disordered" evidence="1">
    <location>
        <begin position="1"/>
        <end position="26"/>
    </location>
</feature>
<feature type="compositionally biased region" description="Polar residues" evidence="1">
    <location>
        <begin position="1"/>
        <end position="19"/>
    </location>
</feature>
<name>A0ABQ7V3V4_SOLTU</name>
<evidence type="ECO:0000313" key="3">
    <source>
        <dbReference type="Proteomes" id="UP000826656"/>
    </source>
</evidence>
<comment type="caution">
    <text evidence="2">The sequence shown here is derived from an EMBL/GenBank/DDBJ whole genome shotgun (WGS) entry which is preliminary data.</text>
</comment>
<sequence length="97" mass="10440">MLTDSVQQQLLPPLSSSTVPAPFPAKKRPCSCGIAPRSSLRTMGINLAVHPPFLFRNGVEISEKTEVCLCSARPVPVGCPTKGNFMPPYVHSSSYLV</sequence>
<organism evidence="2 3">
    <name type="scientific">Solanum tuberosum</name>
    <name type="common">Potato</name>
    <dbReference type="NCBI Taxonomy" id="4113"/>
    <lineage>
        <taxon>Eukaryota</taxon>
        <taxon>Viridiplantae</taxon>
        <taxon>Streptophyta</taxon>
        <taxon>Embryophyta</taxon>
        <taxon>Tracheophyta</taxon>
        <taxon>Spermatophyta</taxon>
        <taxon>Magnoliopsida</taxon>
        <taxon>eudicotyledons</taxon>
        <taxon>Gunneridae</taxon>
        <taxon>Pentapetalae</taxon>
        <taxon>asterids</taxon>
        <taxon>lamiids</taxon>
        <taxon>Solanales</taxon>
        <taxon>Solanaceae</taxon>
        <taxon>Solanoideae</taxon>
        <taxon>Solaneae</taxon>
        <taxon>Solanum</taxon>
    </lineage>
</organism>
<evidence type="ECO:0000313" key="2">
    <source>
        <dbReference type="EMBL" id="KAH0758779.1"/>
    </source>
</evidence>